<evidence type="ECO:0000313" key="2">
    <source>
        <dbReference type="Proteomes" id="UP000230423"/>
    </source>
</evidence>
<dbReference type="Proteomes" id="UP000230423">
    <property type="component" value="Unassembled WGS sequence"/>
</dbReference>
<accession>A0A2G9UM44</accession>
<dbReference type="InterPro" id="IPR023214">
    <property type="entry name" value="HAD_sf"/>
</dbReference>
<organism evidence="1 2">
    <name type="scientific">Teladorsagia circumcincta</name>
    <name type="common">Brown stomach worm</name>
    <name type="synonym">Ostertagia circumcincta</name>
    <dbReference type="NCBI Taxonomy" id="45464"/>
    <lineage>
        <taxon>Eukaryota</taxon>
        <taxon>Metazoa</taxon>
        <taxon>Ecdysozoa</taxon>
        <taxon>Nematoda</taxon>
        <taxon>Chromadorea</taxon>
        <taxon>Rhabditida</taxon>
        <taxon>Rhabditina</taxon>
        <taxon>Rhabditomorpha</taxon>
        <taxon>Strongyloidea</taxon>
        <taxon>Trichostrongylidae</taxon>
        <taxon>Teladorsagia</taxon>
    </lineage>
</organism>
<dbReference type="EMBL" id="KZ345985">
    <property type="protein sequence ID" value="PIO71324.1"/>
    <property type="molecule type" value="Genomic_DNA"/>
</dbReference>
<reference evidence="1 2" key="1">
    <citation type="submission" date="2015-09" db="EMBL/GenBank/DDBJ databases">
        <title>Draft genome of the parasitic nematode Teladorsagia circumcincta isolate WARC Sus (inbred).</title>
        <authorList>
            <person name="Mitreva M."/>
        </authorList>
    </citation>
    <scope>NUCLEOTIDE SEQUENCE [LARGE SCALE GENOMIC DNA]</scope>
    <source>
        <strain evidence="1 2">S</strain>
    </source>
</reference>
<gene>
    <name evidence="1" type="ORF">TELCIR_06783</name>
</gene>
<dbReference type="SUPFAM" id="SSF56784">
    <property type="entry name" value="HAD-like"/>
    <property type="match status" value="1"/>
</dbReference>
<dbReference type="GO" id="GO:0016791">
    <property type="term" value="F:phosphatase activity"/>
    <property type="evidence" value="ECO:0007669"/>
    <property type="project" value="TreeGrafter"/>
</dbReference>
<keyword evidence="2" id="KW-1185">Reference proteome</keyword>
<dbReference type="Gene3D" id="3.40.50.1000">
    <property type="entry name" value="HAD superfamily/HAD-like"/>
    <property type="match status" value="1"/>
</dbReference>
<dbReference type="PANTHER" id="PTHR18901">
    <property type="entry name" value="2-DEOXYGLUCOSE-6-PHOSPHATE PHOSPHATASE 2"/>
    <property type="match status" value="1"/>
</dbReference>
<dbReference type="InterPro" id="IPR036412">
    <property type="entry name" value="HAD-like_sf"/>
</dbReference>
<dbReference type="AlphaFoldDB" id="A0A2G9UM44"/>
<evidence type="ECO:0000313" key="1">
    <source>
        <dbReference type="EMBL" id="PIO71324.1"/>
    </source>
</evidence>
<dbReference type="OrthoDB" id="40579at2759"/>
<dbReference type="PANTHER" id="PTHR18901:SF38">
    <property type="entry name" value="PSEUDOURIDINE-5'-PHOSPHATASE"/>
    <property type="match status" value="1"/>
</dbReference>
<proteinExistence type="predicted"/>
<sequence length="80" mass="8732">MKRFSEPPTDPSYVLVFEDAPNGVKAAHAAGMQCVMVPDPIFPRGGETSMVNFVENVLSSLEEFKPEEFGLPAFDVDANI</sequence>
<protein>
    <submittedName>
        <fullName evidence="1">Uncharacterized protein</fullName>
    </submittedName>
</protein>
<name>A0A2G9UM44_TELCI</name>